<gene>
    <name evidence="2" type="ORF">PHMEG_00013680</name>
</gene>
<name>A0A225W663_9STRA</name>
<dbReference type="Proteomes" id="UP000198211">
    <property type="component" value="Unassembled WGS sequence"/>
</dbReference>
<feature type="compositionally biased region" description="Low complexity" evidence="1">
    <location>
        <begin position="164"/>
        <end position="181"/>
    </location>
</feature>
<feature type="region of interest" description="Disordered" evidence="1">
    <location>
        <begin position="160"/>
        <end position="205"/>
    </location>
</feature>
<feature type="compositionally biased region" description="Polar residues" evidence="1">
    <location>
        <begin position="182"/>
        <end position="201"/>
    </location>
</feature>
<dbReference type="STRING" id="4795.A0A225W663"/>
<protein>
    <submittedName>
        <fullName evidence="2">Uncharacterized protein</fullName>
    </submittedName>
</protein>
<reference evidence="3" key="1">
    <citation type="submission" date="2017-03" db="EMBL/GenBank/DDBJ databases">
        <title>Phytopthora megakarya and P. palmivora, two closely related causual agents of cacao black pod achieved similar genome size and gene model numbers by different mechanisms.</title>
        <authorList>
            <person name="Ali S."/>
            <person name="Shao J."/>
            <person name="Larry D.J."/>
            <person name="Kronmiller B."/>
            <person name="Shen D."/>
            <person name="Strem M.D."/>
            <person name="Melnick R.L."/>
            <person name="Guiltinan M.J."/>
            <person name="Tyler B.M."/>
            <person name="Meinhardt L.W."/>
            <person name="Bailey B.A."/>
        </authorList>
    </citation>
    <scope>NUCLEOTIDE SEQUENCE [LARGE SCALE GENOMIC DNA]</scope>
    <source>
        <strain evidence="3">zdho120</strain>
    </source>
</reference>
<proteinExistence type="predicted"/>
<organism evidence="2 3">
    <name type="scientific">Phytophthora megakarya</name>
    <dbReference type="NCBI Taxonomy" id="4795"/>
    <lineage>
        <taxon>Eukaryota</taxon>
        <taxon>Sar</taxon>
        <taxon>Stramenopiles</taxon>
        <taxon>Oomycota</taxon>
        <taxon>Peronosporomycetes</taxon>
        <taxon>Peronosporales</taxon>
        <taxon>Peronosporaceae</taxon>
        <taxon>Phytophthora</taxon>
    </lineage>
</organism>
<evidence type="ECO:0000313" key="3">
    <source>
        <dbReference type="Proteomes" id="UP000198211"/>
    </source>
</evidence>
<evidence type="ECO:0000256" key="1">
    <source>
        <dbReference type="SAM" id="MobiDB-lite"/>
    </source>
</evidence>
<accession>A0A225W663</accession>
<keyword evidence="3" id="KW-1185">Reference proteome</keyword>
<comment type="caution">
    <text evidence="2">The sequence shown here is derived from an EMBL/GenBank/DDBJ whole genome shotgun (WGS) entry which is preliminary data.</text>
</comment>
<evidence type="ECO:0000313" key="2">
    <source>
        <dbReference type="EMBL" id="OWZ13065.1"/>
    </source>
</evidence>
<dbReference type="EMBL" id="NBNE01001682">
    <property type="protein sequence ID" value="OWZ13065.1"/>
    <property type="molecule type" value="Genomic_DNA"/>
</dbReference>
<dbReference type="AlphaFoldDB" id="A0A225W663"/>
<dbReference type="OrthoDB" id="120500at2759"/>
<sequence length="299" mass="34441">MTPYEKKSQDLIRKECSLREIKLHTRTFKADCIKCLRRYDDLVNRGERASEASMLANGSTRRTKHCVFRLINVLMFQDLVTRLIEVTEVSTVKIWMMFKLLKEINDEDCKGLIHDDVSFEGINPAVVVPHTAEKLEEMWSELRPNALSNVRGGLYVEDEFDTLEPSSPTPTRESPNSSNPTMRGTNNKRVGPSTPQKNNQTKRVKTEVESMDILLVLVGCITAAREAEVMQAMEPDHEAAARTRAEHHKMLDDIRKRINDIQSEMTSASSPLKLRLQEDLEFYLEERTRIMEYVRSQEL</sequence>